<name>A0ABT6HI35_9ACTN</name>
<sequence>MEQATYWWGLAGVVLGGLLTQVSNWVDHQRQRGERREDLFRTKLERREAFELEHLVEVNQLLRDLRHHGDQLISAKQPDPRYSKPPDDHAERCRTAIREADAALDAQIGFILDDKVRELVKVAAERITDRAWTVCQDAPATFEEGMQRGTLGIGVYTALTETSEAAEAAYEAISERVRELYAGFREPRRRGGRSASDHAP</sequence>
<evidence type="ECO:0000313" key="2">
    <source>
        <dbReference type="EMBL" id="MDH2388422.1"/>
    </source>
</evidence>
<comment type="caution">
    <text evidence="2">The sequence shown here is derived from an EMBL/GenBank/DDBJ whole genome shotgun (WGS) entry which is preliminary data.</text>
</comment>
<evidence type="ECO:0008006" key="4">
    <source>
        <dbReference type="Google" id="ProtNLM"/>
    </source>
</evidence>
<proteinExistence type="predicted"/>
<keyword evidence="1" id="KW-0812">Transmembrane</keyword>
<keyword evidence="3" id="KW-1185">Reference proteome</keyword>
<keyword evidence="1" id="KW-0472">Membrane</keyword>
<dbReference type="EMBL" id="JARWBG010000005">
    <property type="protein sequence ID" value="MDH2388422.1"/>
    <property type="molecule type" value="Genomic_DNA"/>
</dbReference>
<evidence type="ECO:0000313" key="3">
    <source>
        <dbReference type="Proteomes" id="UP001223144"/>
    </source>
</evidence>
<reference evidence="2 3" key="1">
    <citation type="submission" date="2023-04" db="EMBL/GenBank/DDBJ databases">
        <title>Streptomyces chengmaiensis sp. nov. isolated from the stem of mangrove plant in Hainan.</title>
        <authorList>
            <person name="Huang X."/>
            <person name="Zhou S."/>
            <person name="Chu X."/>
            <person name="Xie Y."/>
            <person name="Lin Y."/>
        </authorList>
    </citation>
    <scope>NUCLEOTIDE SEQUENCE [LARGE SCALE GENOMIC DNA]</scope>
    <source>
        <strain evidence="2 3">HNM0663</strain>
    </source>
</reference>
<keyword evidence="1" id="KW-1133">Transmembrane helix</keyword>
<gene>
    <name evidence="2" type="ORF">QCN29_06415</name>
</gene>
<protein>
    <recommendedName>
        <fullName evidence="4">Secreted protein</fullName>
    </recommendedName>
</protein>
<organism evidence="2 3">
    <name type="scientific">Streptomyces chengmaiensis</name>
    <dbReference type="NCBI Taxonomy" id="3040919"/>
    <lineage>
        <taxon>Bacteria</taxon>
        <taxon>Bacillati</taxon>
        <taxon>Actinomycetota</taxon>
        <taxon>Actinomycetes</taxon>
        <taxon>Kitasatosporales</taxon>
        <taxon>Streptomycetaceae</taxon>
        <taxon>Streptomyces</taxon>
    </lineage>
</organism>
<evidence type="ECO:0000256" key="1">
    <source>
        <dbReference type="SAM" id="Phobius"/>
    </source>
</evidence>
<dbReference type="RefSeq" id="WP_279926743.1">
    <property type="nucleotide sequence ID" value="NZ_JARWBG010000005.1"/>
</dbReference>
<dbReference type="Proteomes" id="UP001223144">
    <property type="component" value="Unassembled WGS sequence"/>
</dbReference>
<feature type="transmembrane region" description="Helical" evidence="1">
    <location>
        <begin position="6"/>
        <end position="26"/>
    </location>
</feature>
<accession>A0ABT6HI35</accession>